<sequence length="81" mass="9544">MDRQERKVEREFGLSIMNFSCNEILKFISKVIVMVLASLFFRLLLPFYRPSTLFFTNGRAPRTFRALRALENCGHLENLET</sequence>
<protein>
    <recommendedName>
        <fullName evidence="4">Transmembrane protein</fullName>
    </recommendedName>
</protein>
<evidence type="ECO:0008006" key="4">
    <source>
        <dbReference type="Google" id="ProtNLM"/>
    </source>
</evidence>
<gene>
    <name evidence="2" type="ORF">AMS66_28145</name>
</gene>
<name>A0A0M9BJP3_9BACL</name>
<keyword evidence="3" id="KW-1185">Reference proteome</keyword>
<comment type="caution">
    <text evidence="2">The sequence shown here is derived from an EMBL/GenBank/DDBJ whole genome shotgun (WGS) entry which is preliminary data.</text>
</comment>
<evidence type="ECO:0000313" key="2">
    <source>
        <dbReference type="EMBL" id="KOY13573.1"/>
    </source>
</evidence>
<evidence type="ECO:0000256" key="1">
    <source>
        <dbReference type="SAM" id="Phobius"/>
    </source>
</evidence>
<reference evidence="2 3" key="1">
    <citation type="submission" date="2015-08" db="EMBL/GenBank/DDBJ databases">
        <title>Draft genome sequence of cellulolytic and xylanolytic Paenibacillus sp. A59, isolated from a decaying forest soil from Patagonia, Argentina.</title>
        <authorList>
            <person name="Ghio S."/>
            <person name="Caceres A.M."/>
            <person name="Talia P."/>
            <person name="Grasso D."/>
            <person name="Campos E."/>
        </authorList>
    </citation>
    <scope>NUCLEOTIDE SEQUENCE [LARGE SCALE GENOMIC DNA]</scope>
    <source>
        <strain evidence="2 3">A59</strain>
    </source>
</reference>
<dbReference type="AlphaFoldDB" id="A0A0M9BJP3"/>
<keyword evidence="1" id="KW-0472">Membrane</keyword>
<keyword evidence="1" id="KW-1133">Transmembrane helix</keyword>
<organism evidence="2 3">
    <name type="scientific">Paenibacillus xylanivorans</name>
    <dbReference type="NCBI Taxonomy" id="1705561"/>
    <lineage>
        <taxon>Bacteria</taxon>
        <taxon>Bacillati</taxon>
        <taxon>Bacillota</taxon>
        <taxon>Bacilli</taxon>
        <taxon>Bacillales</taxon>
        <taxon>Paenibacillaceae</taxon>
        <taxon>Paenibacillus</taxon>
    </lineage>
</organism>
<dbReference type="Proteomes" id="UP000037688">
    <property type="component" value="Unassembled WGS sequence"/>
</dbReference>
<dbReference type="EMBL" id="LITU01000081">
    <property type="protein sequence ID" value="KOY13573.1"/>
    <property type="molecule type" value="Genomic_DNA"/>
</dbReference>
<feature type="transmembrane region" description="Helical" evidence="1">
    <location>
        <begin position="27"/>
        <end position="48"/>
    </location>
</feature>
<proteinExistence type="predicted"/>
<keyword evidence="1" id="KW-0812">Transmembrane</keyword>
<evidence type="ECO:0000313" key="3">
    <source>
        <dbReference type="Proteomes" id="UP000037688"/>
    </source>
</evidence>
<accession>A0A0M9BJP3</accession>
<dbReference type="PATRIC" id="fig|1705561.3.peg.5931"/>